<organism evidence="2">
    <name type="scientific">Brugia timori</name>
    <dbReference type="NCBI Taxonomy" id="42155"/>
    <lineage>
        <taxon>Eukaryota</taxon>
        <taxon>Metazoa</taxon>
        <taxon>Ecdysozoa</taxon>
        <taxon>Nematoda</taxon>
        <taxon>Chromadorea</taxon>
        <taxon>Rhabditida</taxon>
        <taxon>Spirurina</taxon>
        <taxon>Spiruromorpha</taxon>
        <taxon>Filarioidea</taxon>
        <taxon>Onchocercidae</taxon>
        <taxon>Brugia</taxon>
    </lineage>
</organism>
<evidence type="ECO:0000313" key="2">
    <source>
        <dbReference type="WBParaSite" id="BTMF_0000330701-mRNA-1"/>
    </source>
</evidence>
<proteinExistence type="predicted"/>
<protein>
    <submittedName>
        <fullName evidence="2">DNA-directed DNA polymerase</fullName>
    </submittedName>
</protein>
<feature type="region of interest" description="Disordered" evidence="1">
    <location>
        <begin position="173"/>
        <end position="200"/>
    </location>
</feature>
<reference evidence="2" key="1">
    <citation type="submission" date="2017-02" db="UniProtKB">
        <authorList>
            <consortium name="WormBaseParasite"/>
        </authorList>
    </citation>
    <scope>IDENTIFICATION</scope>
</reference>
<sequence>LHVTVICIIDEKLTLLSAPCRIFASYFCTDDDALSELQQYLNQEHVIQKLADSKIIRSAARFFVSTVYGMRASIFRDFWKRIEFFSRTFGVQVHQRNLVPVSDIRFSNERNKFSSTFEYCFEKTTHGISITAASMAKDCTSRCISSKSVKYDACGNKARPRLKNIHERISSSNEFGRVGDTGNEDGVGSGETANMAEEVS</sequence>
<accession>A0A0R3QAD8</accession>
<name>A0A0R3QAD8_9BILA</name>
<dbReference type="AlphaFoldDB" id="A0A0R3QAD8"/>
<dbReference type="WBParaSite" id="BTMF_0000330701-mRNA-1">
    <property type="protein sequence ID" value="BTMF_0000330701-mRNA-1"/>
    <property type="gene ID" value="BTMF_0000330701"/>
</dbReference>
<evidence type="ECO:0000256" key="1">
    <source>
        <dbReference type="SAM" id="MobiDB-lite"/>
    </source>
</evidence>